<dbReference type="AlphaFoldDB" id="X0TML9"/>
<reference evidence="1" key="1">
    <citation type="journal article" date="2014" name="Front. Microbiol.">
        <title>High frequency of phylogenetically diverse reductive dehalogenase-homologous genes in deep subseafloor sedimentary metagenomes.</title>
        <authorList>
            <person name="Kawai M."/>
            <person name="Futagami T."/>
            <person name="Toyoda A."/>
            <person name="Takaki Y."/>
            <person name="Nishi S."/>
            <person name="Hori S."/>
            <person name="Arai W."/>
            <person name="Tsubouchi T."/>
            <person name="Morono Y."/>
            <person name="Uchiyama I."/>
            <person name="Ito T."/>
            <person name="Fujiyama A."/>
            <person name="Inagaki F."/>
            <person name="Takami H."/>
        </authorList>
    </citation>
    <scope>NUCLEOTIDE SEQUENCE</scope>
    <source>
        <strain evidence="1">Expedition CK06-06</strain>
    </source>
</reference>
<feature type="non-terminal residue" evidence="1">
    <location>
        <position position="1"/>
    </location>
</feature>
<dbReference type="InterPro" id="IPR002763">
    <property type="entry name" value="DUF72"/>
</dbReference>
<name>X0TML9_9ZZZZ</name>
<proteinExistence type="predicted"/>
<dbReference type="EMBL" id="BARS01017900">
    <property type="protein sequence ID" value="GAF88501.1"/>
    <property type="molecule type" value="Genomic_DNA"/>
</dbReference>
<dbReference type="InterPro" id="IPR036520">
    <property type="entry name" value="UPF0759_sf"/>
</dbReference>
<evidence type="ECO:0000313" key="1">
    <source>
        <dbReference type="EMBL" id="GAF88501.1"/>
    </source>
</evidence>
<dbReference type="Pfam" id="PF01904">
    <property type="entry name" value="DUF72"/>
    <property type="match status" value="1"/>
</dbReference>
<dbReference type="PANTHER" id="PTHR30348">
    <property type="entry name" value="UNCHARACTERIZED PROTEIN YECE"/>
    <property type="match status" value="1"/>
</dbReference>
<sequence>TVKLWQKFTHPKMYKESTGEEAAISLQDVDIFKRSIEPLLKSDKLGALLAQFPPSFRNDSFGQRVINAVSRLFGPYRLAVELRHRSWSDDPNTAKLLKENNVAWVQIDEPKFKSSIAEELPVTSDMAYFRFHGRNAETWWTGDSETRYKYLYSAEEIEELADRVKTTAGQTKLLFALFNNHWRGYSPRNAVDMIKCLQLPFKELPMQVRMEADEASE</sequence>
<dbReference type="PANTHER" id="PTHR30348:SF13">
    <property type="entry name" value="UPF0759 PROTEIN YUNF"/>
    <property type="match status" value="1"/>
</dbReference>
<dbReference type="Gene3D" id="3.20.20.410">
    <property type="entry name" value="Protein of unknown function UPF0759"/>
    <property type="match status" value="1"/>
</dbReference>
<protein>
    <recommendedName>
        <fullName evidence="2">DUF72 domain-containing protein</fullName>
    </recommendedName>
</protein>
<comment type="caution">
    <text evidence="1">The sequence shown here is derived from an EMBL/GenBank/DDBJ whole genome shotgun (WGS) entry which is preliminary data.</text>
</comment>
<gene>
    <name evidence="1" type="ORF">S01H1_29219</name>
</gene>
<organism evidence="1">
    <name type="scientific">marine sediment metagenome</name>
    <dbReference type="NCBI Taxonomy" id="412755"/>
    <lineage>
        <taxon>unclassified sequences</taxon>
        <taxon>metagenomes</taxon>
        <taxon>ecological metagenomes</taxon>
    </lineage>
</organism>
<evidence type="ECO:0008006" key="2">
    <source>
        <dbReference type="Google" id="ProtNLM"/>
    </source>
</evidence>
<dbReference type="SUPFAM" id="SSF117396">
    <property type="entry name" value="TM1631-like"/>
    <property type="match status" value="1"/>
</dbReference>
<accession>X0TML9</accession>